<name>A0A6H5HSV4_9HEMI</name>
<organism evidence="3 4">
    <name type="scientific">Nesidiocoris tenuis</name>
    <dbReference type="NCBI Taxonomy" id="355587"/>
    <lineage>
        <taxon>Eukaryota</taxon>
        <taxon>Metazoa</taxon>
        <taxon>Ecdysozoa</taxon>
        <taxon>Arthropoda</taxon>
        <taxon>Hexapoda</taxon>
        <taxon>Insecta</taxon>
        <taxon>Pterygota</taxon>
        <taxon>Neoptera</taxon>
        <taxon>Paraneoptera</taxon>
        <taxon>Hemiptera</taxon>
        <taxon>Heteroptera</taxon>
        <taxon>Panheteroptera</taxon>
        <taxon>Cimicomorpha</taxon>
        <taxon>Miridae</taxon>
        <taxon>Dicyphina</taxon>
        <taxon>Nesidiocoris</taxon>
    </lineage>
</organism>
<keyword evidence="2" id="KW-0436">Ligase</keyword>
<evidence type="ECO:0000256" key="1">
    <source>
        <dbReference type="ARBA" id="ARBA00007572"/>
    </source>
</evidence>
<dbReference type="Gene3D" id="2.40.50.140">
    <property type="entry name" value="Nucleic acid-binding proteins"/>
    <property type="match status" value="1"/>
</dbReference>
<dbReference type="GO" id="GO:0003910">
    <property type="term" value="F:DNA ligase (ATP) activity"/>
    <property type="evidence" value="ECO:0007669"/>
    <property type="project" value="TreeGrafter"/>
</dbReference>
<dbReference type="PANTHER" id="PTHR45674">
    <property type="entry name" value="DNA LIGASE 1/3 FAMILY MEMBER"/>
    <property type="match status" value="1"/>
</dbReference>
<evidence type="ECO:0000256" key="2">
    <source>
        <dbReference type="ARBA" id="ARBA00022598"/>
    </source>
</evidence>
<evidence type="ECO:0000313" key="4">
    <source>
        <dbReference type="Proteomes" id="UP000479000"/>
    </source>
</evidence>
<dbReference type="Proteomes" id="UP000479000">
    <property type="component" value="Unassembled WGS sequence"/>
</dbReference>
<comment type="similarity">
    <text evidence="1">Belongs to the ATP-dependent DNA ligase family.</text>
</comment>
<dbReference type="GO" id="GO:0006273">
    <property type="term" value="P:lagging strand elongation"/>
    <property type="evidence" value="ECO:0007669"/>
    <property type="project" value="TreeGrafter"/>
</dbReference>
<dbReference type="InterPro" id="IPR012340">
    <property type="entry name" value="NA-bd_OB-fold"/>
</dbReference>
<dbReference type="EMBL" id="CADCXU010032182">
    <property type="protein sequence ID" value="CAB0018017.1"/>
    <property type="molecule type" value="Genomic_DNA"/>
</dbReference>
<dbReference type="PANTHER" id="PTHR45674:SF9">
    <property type="entry name" value="DNA LIGASE 3"/>
    <property type="match status" value="1"/>
</dbReference>
<gene>
    <name evidence="3" type="ORF">NTEN_LOCUS21926</name>
</gene>
<dbReference type="InterPro" id="IPR050191">
    <property type="entry name" value="ATP-dep_DNA_ligase"/>
</dbReference>
<evidence type="ECO:0000313" key="3">
    <source>
        <dbReference type="EMBL" id="CAB0018017.1"/>
    </source>
</evidence>
<protein>
    <submittedName>
        <fullName evidence="3">Uncharacterized protein</fullName>
    </submittedName>
</protein>
<keyword evidence="4" id="KW-1185">Reference proteome</keyword>
<dbReference type="OrthoDB" id="206088at2759"/>
<sequence length="83" mass="9475">MEARKSYGSPFFPETKVSFGLSQDQPVWEITGAELTKNVVHTADGISVRFPRVTRIRDDKDWSTATSLAELKFRALYWDIGDH</sequence>
<accession>A0A6H5HSV4</accession>
<dbReference type="GO" id="GO:0006302">
    <property type="term" value="P:double-strand break repair"/>
    <property type="evidence" value="ECO:0007669"/>
    <property type="project" value="TreeGrafter"/>
</dbReference>
<dbReference type="AlphaFoldDB" id="A0A6H5HSV4"/>
<reference evidence="3 4" key="1">
    <citation type="submission" date="2020-02" db="EMBL/GenBank/DDBJ databases">
        <authorList>
            <person name="Ferguson B K."/>
        </authorList>
    </citation>
    <scope>NUCLEOTIDE SEQUENCE [LARGE SCALE GENOMIC DNA]</scope>
</reference>
<dbReference type="SUPFAM" id="SSF50249">
    <property type="entry name" value="Nucleic acid-binding proteins"/>
    <property type="match status" value="1"/>
</dbReference>
<proteinExistence type="inferred from homology"/>
<dbReference type="GO" id="GO:0070421">
    <property type="term" value="C:DNA ligase III-XRCC1 complex"/>
    <property type="evidence" value="ECO:0007669"/>
    <property type="project" value="TreeGrafter"/>
</dbReference>